<dbReference type="RefSeq" id="WP_227137775.1">
    <property type="nucleotide sequence ID" value="NZ_CAKVSM010000105.1"/>
</dbReference>
<dbReference type="InterPro" id="IPR012454">
    <property type="entry name" value="DUF1659"/>
</dbReference>
<dbReference type="Pfam" id="PF07872">
    <property type="entry name" value="DUF1659"/>
    <property type="match status" value="1"/>
</dbReference>
<protein>
    <recommendedName>
        <fullName evidence="1">DUF1659 domain-containing protein</fullName>
    </recommendedName>
</protein>
<evidence type="ECO:0000313" key="2">
    <source>
        <dbReference type="EMBL" id="MBF1129251.1"/>
    </source>
</evidence>
<dbReference type="EMBL" id="JABZMK010000016">
    <property type="protein sequence ID" value="MBF1129251.1"/>
    <property type="molecule type" value="Genomic_DNA"/>
</dbReference>
<sequence>MMAVSKSVEKTRLLVRVENTDGSLKNLAFNNIRESASDEELLHAGKAIAGLQVKALDSVRRSDVAVLTDGD</sequence>
<accession>A0A930B741</accession>
<name>A0A930B741_9FIRM</name>
<reference evidence="2" key="1">
    <citation type="submission" date="2020-04" db="EMBL/GenBank/DDBJ databases">
        <title>Deep metagenomics examines the oral microbiome during advanced dental caries in children, revealing novel taxa and co-occurrences with host molecules.</title>
        <authorList>
            <person name="Baker J.L."/>
            <person name="Morton J.T."/>
            <person name="Dinis M."/>
            <person name="Alvarez R."/>
            <person name="Tran N.C."/>
            <person name="Knight R."/>
            <person name="Edlund A."/>
        </authorList>
    </citation>
    <scope>NUCLEOTIDE SEQUENCE</scope>
    <source>
        <strain evidence="2">JCVI_32_bin.14</strain>
    </source>
</reference>
<dbReference type="AlphaFoldDB" id="A0A930B741"/>
<evidence type="ECO:0000313" key="3">
    <source>
        <dbReference type="Proteomes" id="UP000757890"/>
    </source>
</evidence>
<comment type="caution">
    <text evidence="2">The sequence shown here is derived from an EMBL/GenBank/DDBJ whole genome shotgun (WGS) entry which is preliminary data.</text>
</comment>
<evidence type="ECO:0000259" key="1">
    <source>
        <dbReference type="Pfam" id="PF07872"/>
    </source>
</evidence>
<organism evidence="2 3">
    <name type="scientific">Dialister invisus</name>
    <dbReference type="NCBI Taxonomy" id="218538"/>
    <lineage>
        <taxon>Bacteria</taxon>
        <taxon>Bacillati</taxon>
        <taxon>Bacillota</taxon>
        <taxon>Negativicutes</taxon>
        <taxon>Veillonellales</taxon>
        <taxon>Veillonellaceae</taxon>
        <taxon>Dialister</taxon>
    </lineage>
</organism>
<feature type="domain" description="DUF1659" evidence="1">
    <location>
        <begin position="3"/>
        <end position="68"/>
    </location>
</feature>
<dbReference type="Proteomes" id="UP000757890">
    <property type="component" value="Unassembled WGS sequence"/>
</dbReference>
<gene>
    <name evidence="2" type="ORF">HXL70_04300</name>
</gene>
<proteinExistence type="predicted"/>